<comment type="caution">
    <text evidence="7">The sequence shown here is derived from an EMBL/GenBank/DDBJ whole genome shotgun (WGS) entry which is preliminary data.</text>
</comment>
<comment type="similarity">
    <text evidence="1">In the C-terminal section; belongs to the class-I pyridoxal-phosphate-dependent aminotransferase family.</text>
</comment>
<keyword evidence="2" id="KW-0663">Pyridoxal phosphate</keyword>
<evidence type="ECO:0000256" key="3">
    <source>
        <dbReference type="ARBA" id="ARBA00023015"/>
    </source>
</evidence>
<dbReference type="SMART" id="SM00345">
    <property type="entry name" value="HTH_GNTR"/>
    <property type="match status" value="1"/>
</dbReference>
<dbReference type="PROSITE" id="PS50949">
    <property type="entry name" value="HTH_GNTR"/>
    <property type="match status" value="1"/>
</dbReference>
<dbReference type="InterPro" id="IPR036390">
    <property type="entry name" value="WH_DNA-bd_sf"/>
</dbReference>
<dbReference type="Pfam" id="PF00392">
    <property type="entry name" value="GntR"/>
    <property type="match status" value="1"/>
</dbReference>
<dbReference type="InterPro" id="IPR015421">
    <property type="entry name" value="PyrdxlP-dep_Trfase_major"/>
</dbReference>
<name>A0ABR6VKJ6_9FIRM</name>
<dbReference type="PRINTS" id="PR00035">
    <property type="entry name" value="HTHGNTR"/>
</dbReference>
<accession>A0ABR6VKJ6</accession>
<organism evidence="7 8">
    <name type="scientific">Megasphaera hominis</name>
    <dbReference type="NCBI Taxonomy" id="159836"/>
    <lineage>
        <taxon>Bacteria</taxon>
        <taxon>Bacillati</taxon>
        <taxon>Bacillota</taxon>
        <taxon>Negativicutes</taxon>
        <taxon>Veillonellales</taxon>
        <taxon>Veillonellaceae</taxon>
        <taxon>Megasphaera</taxon>
    </lineage>
</organism>
<dbReference type="InterPro" id="IPR051446">
    <property type="entry name" value="HTH_trans_reg/aminotransferase"/>
</dbReference>
<dbReference type="RefSeq" id="WP_186503512.1">
    <property type="nucleotide sequence ID" value="NZ_JACOGK010000022.1"/>
</dbReference>
<evidence type="ECO:0000256" key="2">
    <source>
        <dbReference type="ARBA" id="ARBA00022898"/>
    </source>
</evidence>
<dbReference type="GO" id="GO:0008483">
    <property type="term" value="F:transaminase activity"/>
    <property type="evidence" value="ECO:0007669"/>
    <property type="project" value="UniProtKB-KW"/>
</dbReference>
<dbReference type="Gene3D" id="1.10.10.10">
    <property type="entry name" value="Winged helix-like DNA-binding domain superfamily/Winged helix DNA-binding domain"/>
    <property type="match status" value="1"/>
</dbReference>
<dbReference type="Proteomes" id="UP000606870">
    <property type="component" value="Unassembled WGS sequence"/>
</dbReference>
<keyword evidence="4" id="KW-0238">DNA-binding</keyword>
<dbReference type="Gene3D" id="3.40.640.10">
    <property type="entry name" value="Type I PLP-dependent aspartate aminotransferase-like (Major domain)"/>
    <property type="match status" value="1"/>
</dbReference>
<proteinExistence type="inferred from homology"/>
<dbReference type="CDD" id="cd07377">
    <property type="entry name" value="WHTH_GntR"/>
    <property type="match status" value="1"/>
</dbReference>
<keyword evidence="7" id="KW-0808">Transferase</keyword>
<gene>
    <name evidence="7" type="ORF">H8J70_08315</name>
</gene>
<protein>
    <submittedName>
        <fullName evidence="7">PLP-dependent aminotransferase family protein</fullName>
    </submittedName>
</protein>
<dbReference type="InterPro" id="IPR036388">
    <property type="entry name" value="WH-like_DNA-bd_sf"/>
</dbReference>
<keyword evidence="3" id="KW-0805">Transcription regulation</keyword>
<dbReference type="SUPFAM" id="SSF53383">
    <property type="entry name" value="PLP-dependent transferases"/>
    <property type="match status" value="1"/>
</dbReference>
<evidence type="ECO:0000313" key="8">
    <source>
        <dbReference type="Proteomes" id="UP000606870"/>
    </source>
</evidence>
<evidence type="ECO:0000256" key="4">
    <source>
        <dbReference type="ARBA" id="ARBA00023125"/>
    </source>
</evidence>
<keyword evidence="8" id="KW-1185">Reference proteome</keyword>
<evidence type="ECO:0000256" key="1">
    <source>
        <dbReference type="ARBA" id="ARBA00005384"/>
    </source>
</evidence>
<dbReference type="SUPFAM" id="SSF46785">
    <property type="entry name" value="Winged helix' DNA-binding domain"/>
    <property type="match status" value="1"/>
</dbReference>
<feature type="domain" description="HTH gntR-type" evidence="6">
    <location>
        <begin position="10"/>
        <end position="78"/>
    </location>
</feature>
<evidence type="ECO:0000313" key="7">
    <source>
        <dbReference type="EMBL" id="MBC3537255.1"/>
    </source>
</evidence>
<reference evidence="7 8" key="1">
    <citation type="submission" date="2020-08" db="EMBL/GenBank/DDBJ databases">
        <authorList>
            <person name="Liu C."/>
            <person name="Sun Q."/>
        </authorList>
    </citation>
    <scope>NUCLEOTIDE SEQUENCE [LARGE SCALE GENOMIC DNA]</scope>
    <source>
        <strain evidence="7 8">NSJ-59</strain>
    </source>
</reference>
<evidence type="ECO:0000256" key="5">
    <source>
        <dbReference type="ARBA" id="ARBA00023163"/>
    </source>
</evidence>
<dbReference type="PANTHER" id="PTHR46577:SF1">
    <property type="entry name" value="HTH-TYPE TRANSCRIPTIONAL REGULATORY PROTEIN GABR"/>
    <property type="match status" value="1"/>
</dbReference>
<dbReference type="PANTHER" id="PTHR46577">
    <property type="entry name" value="HTH-TYPE TRANSCRIPTIONAL REGULATORY PROTEIN GABR"/>
    <property type="match status" value="1"/>
</dbReference>
<keyword evidence="5" id="KW-0804">Transcription</keyword>
<keyword evidence="7" id="KW-0032">Aminotransferase</keyword>
<dbReference type="EMBL" id="JACOGK010000022">
    <property type="protein sequence ID" value="MBC3537255.1"/>
    <property type="molecule type" value="Genomic_DNA"/>
</dbReference>
<dbReference type="CDD" id="cd00609">
    <property type="entry name" value="AAT_like"/>
    <property type="match status" value="1"/>
</dbReference>
<dbReference type="InterPro" id="IPR015424">
    <property type="entry name" value="PyrdxlP-dep_Trfase"/>
</dbReference>
<evidence type="ECO:0000259" key="6">
    <source>
        <dbReference type="PROSITE" id="PS50949"/>
    </source>
</evidence>
<sequence>MLQLDKRVKTPYYVQIYTYYRQQIESRSLPTGTRLASVRELAQELGVSKMTVEKAYYQLAGEGYILRRSKARYEVASVRVPRKADRPRSALEEAAQSPAAIAYDFGSGDLAAEAFPLAVWRKLMNRVLHEPDLLLANQDEQGAPVLRHVLSQYIYQTRGVQAGPENLIIGSGTGALLTVLLNLLHDRYPQVAVEEPGFRLGRELFRTGGFEIVPIPVREGCFSLPDLAQSGARLAYVSPSHQFPTGAVMPAGSRYDLLNWAHECDGLIIEDDYDSELRYQGRPIPALQSLDRAGRVIYMGAFSKILPPFVRLSYMVLPAPLLQAYTRRRVLFRQGASVPEQCVLAEYIRTGGLARQVRRLRKEYQEKGALLAHCLQAAFGAAMRVSPVVSGVYCHVVLQSDVPEEVLLARAASEGCRVLSVRSFYEKSVAGTDKEFLLSFSKIPAQELTQAVAALRRAWLEKEGN</sequence>
<dbReference type="InterPro" id="IPR000524">
    <property type="entry name" value="Tscrpt_reg_HTH_GntR"/>
</dbReference>